<dbReference type="EMBL" id="MHLL01000033">
    <property type="protein sequence ID" value="OGZ08495.1"/>
    <property type="molecule type" value="Genomic_DNA"/>
</dbReference>
<dbReference type="AlphaFoldDB" id="A0A1G2D4E0"/>
<protein>
    <submittedName>
        <fullName evidence="1">Uncharacterized protein</fullName>
    </submittedName>
</protein>
<comment type="caution">
    <text evidence="1">The sequence shown here is derived from an EMBL/GenBank/DDBJ whole genome shotgun (WGS) entry which is preliminary data.</text>
</comment>
<organism evidence="1 2">
    <name type="scientific">Candidatus Lloydbacteria bacterium RIFCSPHIGHO2_02_FULL_50_13</name>
    <dbReference type="NCBI Taxonomy" id="1798661"/>
    <lineage>
        <taxon>Bacteria</taxon>
        <taxon>Candidatus Lloydiibacteriota</taxon>
    </lineage>
</organism>
<evidence type="ECO:0000313" key="2">
    <source>
        <dbReference type="Proteomes" id="UP000177996"/>
    </source>
</evidence>
<reference evidence="1 2" key="1">
    <citation type="journal article" date="2016" name="Nat. Commun.">
        <title>Thousands of microbial genomes shed light on interconnected biogeochemical processes in an aquifer system.</title>
        <authorList>
            <person name="Anantharaman K."/>
            <person name="Brown C.T."/>
            <person name="Hug L.A."/>
            <person name="Sharon I."/>
            <person name="Castelle C.J."/>
            <person name="Probst A.J."/>
            <person name="Thomas B.C."/>
            <person name="Singh A."/>
            <person name="Wilkins M.J."/>
            <person name="Karaoz U."/>
            <person name="Brodie E.L."/>
            <person name="Williams K.H."/>
            <person name="Hubbard S.S."/>
            <person name="Banfield J.F."/>
        </authorList>
    </citation>
    <scope>NUCLEOTIDE SEQUENCE [LARGE SCALE GENOMIC DNA]</scope>
</reference>
<proteinExistence type="predicted"/>
<evidence type="ECO:0000313" key="1">
    <source>
        <dbReference type="EMBL" id="OGZ08495.1"/>
    </source>
</evidence>
<gene>
    <name evidence="1" type="ORF">A3D65_03015</name>
</gene>
<name>A0A1G2D4E0_9BACT</name>
<dbReference type="Proteomes" id="UP000177996">
    <property type="component" value="Unassembled WGS sequence"/>
</dbReference>
<sequence>MENLLLWFVSTATYFVVYLCYGHYNGTALLDSISLGKNMKYLAVIALLALPVNNNGHVFTVFGNAVGEKGVYSIAPFYQKSDGDVVAVLAPLTYQESSKGNAFAIVGIPSYQSAKESTGLFVGIAPYQKSANGRPGVLVGIAGRQEGRSVFVGFGLGGYQKATIEAQSFLSLVFFQRVGEKTRSFAVFSTLSAD</sequence>
<accession>A0A1G2D4E0</accession>
<dbReference type="STRING" id="1798661.A3D65_03015"/>